<feature type="transmembrane region" description="Helical" evidence="4">
    <location>
        <begin position="219"/>
        <end position="242"/>
    </location>
</feature>
<evidence type="ECO:0000256" key="4">
    <source>
        <dbReference type="HAMAP-Rule" id="MF_02091"/>
    </source>
</evidence>
<feature type="domain" description="Major facilitator superfamily (MFS) profile" evidence="5">
    <location>
        <begin position="12"/>
        <end position="390"/>
    </location>
</feature>
<dbReference type="NCBIfam" id="NF003477">
    <property type="entry name" value="PRK05122.1"/>
    <property type="match status" value="1"/>
</dbReference>
<keyword evidence="1 4" id="KW-0812">Transmembrane</keyword>
<feature type="transmembrane region" description="Helical" evidence="4">
    <location>
        <begin position="12"/>
        <end position="35"/>
    </location>
</feature>
<accession>A0A3M6QXQ5</accession>
<name>A0A3M6QXQ5_9BURK</name>
<dbReference type="InterPro" id="IPR052714">
    <property type="entry name" value="MFS_Exporter"/>
</dbReference>
<dbReference type="NCBIfam" id="NF009048">
    <property type="entry name" value="PRK12382.1"/>
    <property type="match status" value="1"/>
</dbReference>
<evidence type="ECO:0000256" key="2">
    <source>
        <dbReference type="ARBA" id="ARBA00022989"/>
    </source>
</evidence>
<feature type="transmembrane region" description="Helical" evidence="4">
    <location>
        <begin position="79"/>
        <end position="100"/>
    </location>
</feature>
<dbReference type="OrthoDB" id="322544at2"/>
<dbReference type="CDD" id="cd17489">
    <property type="entry name" value="MFS_YfcJ_like"/>
    <property type="match status" value="1"/>
</dbReference>
<feature type="transmembrane region" description="Helical" evidence="4">
    <location>
        <begin position="106"/>
        <end position="133"/>
    </location>
</feature>
<dbReference type="GO" id="GO:0022857">
    <property type="term" value="F:transmembrane transporter activity"/>
    <property type="evidence" value="ECO:0007669"/>
    <property type="project" value="UniProtKB-UniRule"/>
</dbReference>
<feature type="transmembrane region" description="Helical" evidence="4">
    <location>
        <begin position="47"/>
        <end position="67"/>
    </location>
</feature>
<dbReference type="HAMAP" id="MF_02091">
    <property type="entry name" value="MFS_YfcJ"/>
    <property type="match status" value="1"/>
</dbReference>
<dbReference type="InterPro" id="IPR036259">
    <property type="entry name" value="MFS_trans_sf"/>
</dbReference>
<organism evidence="6 7">
    <name type="scientific">Corticibacter populi</name>
    <dbReference type="NCBI Taxonomy" id="1550736"/>
    <lineage>
        <taxon>Bacteria</taxon>
        <taxon>Pseudomonadati</taxon>
        <taxon>Pseudomonadota</taxon>
        <taxon>Betaproteobacteria</taxon>
        <taxon>Burkholderiales</taxon>
        <taxon>Comamonadaceae</taxon>
        <taxon>Corticibacter</taxon>
    </lineage>
</organism>
<comment type="subcellular location">
    <subcellularLocation>
        <location evidence="4">Cell inner membrane</location>
        <topology evidence="4">Multi-pass membrane protein</topology>
    </subcellularLocation>
</comment>
<evidence type="ECO:0000313" key="7">
    <source>
        <dbReference type="Proteomes" id="UP000278006"/>
    </source>
</evidence>
<dbReference type="SUPFAM" id="SSF103473">
    <property type="entry name" value="MFS general substrate transporter"/>
    <property type="match status" value="1"/>
</dbReference>
<dbReference type="Gene3D" id="1.20.1250.20">
    <property type="entry name" value="MFS general substrate transporter like domains"/>
    <property type="match status" value="1"/>
</dbReference>
<feature type="transmembrane region" description="Helical" evidence="4">
    <location>
        <begin position="300"/>
        <end position="322"/>
    </location>
</feature>
<dbReference type="InterPro" id="IPR011701">
    <property type="entry name" value="MFS"/>
</dbReference>
<proteinExistence type="inferred from homology"/>
<reference evidence="6 7" key="1">
    <citation type="submission" date="2018-10" db="EMBL/GenBank/DDBJ databases">
        <title>Draft genome of Cortibacter populi DSM10536.</title>
        <authorList>
            <person name="Bernier A.-M."/>
            <person name="Bernard K."/>
        </authorList>
    </citation>
    <scope>NUCLEOTIDE SEQUENCE [LARGE SCALE GENOMIC DNA]</scope>
    <source>
        <strain evidence="6 7">DSM 105136</strain>
    </source>
</reference>
<dbReference type="GO" id="GO:0005886">
    <property type="term" value="C:plasma membrane"/>
    <property type="evidence" value="ECO:0007669"/>
    <property type="project" value="UniProtKB-SubCell"/>
</dbReference>
<keyword evidence="3 4" id="KW-0472">Membrane</keyword>
<evidence type="ECO:0000256" key="1">
    <source>
        <dbReference type="ARBA" id="ARBA00022692"/>
    </source>
</evidence>
<dbReference type="Proteomes" id="UP000278006">
    <property type="component" value="Unassembled WGS sequence"/>
</dbReference>
<evidence type="ECO:0000256" key="3">
    <source>
        <dbReference type="ARBA" id="ARBA00023136"/>
    </source>
</evidence>
<keyword evidence="4" id="KW-0813">Transport</keyword>
<feature type="transmembrane region" description="Helical" evidence="4">
    <location>
        <begin position="365"/>
        <end position="387"/>
    </location>
</feature>
<dbReference type="Pfam" id="PF07690">
    <property type="entry name" value="MFS_1"/>
    <property type="match status" value="1"/>
</dbReference>
<dbReference type="AlphaFoldDB" id="A0A3M6QXQ5"/>
<evidence type="ECO:0000313" key="6">
    <source>
        <dbReference type="EMBL" id="RMX07764.1"/>
    </source>
</evidence>
<dbReference type="PANTHER" id="PTHR23531">
    <property type="entry name" value="QUINOLENE RESISTANCE PROTEIN NORA"/>
    <property type="match status" value="1"/>
</dbReference>
<feature type="transmembrane region" description="Helical" evidence="4">
    <location>
        <begin position="334"/>
        <end position="359"/>
    </location>
</feature>
<keyword evidence="7" id="KW-1185">Reference proteome</keyword>
<keyword evidence="4" id="KW-0997">Cell inner membrane</keyword>
<dbReference type="RefSeq" id="WP_122225886.1">
    <property type="nucleotide sequence ID" value="NZ_RDQO01000001.1"/>
</dbReference>
<dbReference type="InterPro" id="IPR037541">
    <property type="entry name" value="MFS_YfcJ"/>
</dbReference>
<comment type="caution">
    <text evidence="6">The sequence shown here is derived from an EMBL/GenBank/DDBJ whole genome shotgun (WGS) entry which is preliminary data.</text>
</comment>
<keyword evidence="2 4" id="KW-1133">Transmembrane helix</keyword>
<feature type="transmembrane region" description="Helical" evidence="4">
    <location>
        <begin position="173"/>
        <end position="198"/>
    </location>
</feature>
<feature type="transmembrane region" description="Helical" evidence="4">
    <location>
        <begin position="145"/>
        <end position="167"/>
    </location>
</feature>
<dbReference type="InterPro" id="IPR020846">
    <property type="entry name" value="MFS_dom"/>
</dbReference>
<sequence>MTRLADDMPLRHLIRMAAALFLSYLTVAMALPAVAVQVSGSLHMGNIASGLAVGIAFLSTICTRAWAGRLTDERGGKPTLLLGLAIYLAATLVCLLSALPAMPTQLAYAVLLAGRLLLGVGESLALVGILGWGMAMMGPARSGRVMALVGMAMYGAFALGGPLGLWLSQLLGFAGLMAVSCLLPLAGALILASVPATAPAHAGTRPPFKQVLGRIWQPGAVVLLQGVGFAALGAFFPLYFIANGWDGAGFGLTCFGLGFVAVRIFGGGLPDRLGGIPVALASLAVETLGQALLWLAPSPILAMAGAALTGIGCSLIFPAMGLEAVNRVPMHLRGTAIGGFAAFQDLAYGATGPLAGLIADHFGHARVFLAGALAALLGLLLVMAMMLHRSSKAR</sequence>
<keyword evidence="4" id="KW-1003">Cell membrane</keyword>
<gene>
    <name evidence="6" type="ORF">D8I35_01100</name>
</gene>
<dbReference type="EMBL" id="RDQO01000001">
    <property type="protein sequence ID" value="RMX07764.1"/>
    <property type="molecule type" value="Genomic_DNA"/>
</dbReference>
<protein>
    <recommendedName>
        <fullName evidence="4">Uncharacterized MFS-type transporter D8I35_01100</fullName>
    </recommendedName>
</protein>
<dbReference type="PROSITE" id="PS50850">
    <property type="entry name" value="MFS"/>
    <property type="match status" value="1"/>
</dbReference>
<dbReference type="PANTHER" id="PTHR23531:SF1">
    <property type="entry name" value="QUINOLENE RESISTANCE PROTEIN NORA"/>
    <property type="match status" value="1"/>
</dbReference>
<feature type="transmembrane region" description="Helical" evidence="4">
    <location>
        <begin position="248"/>
        <end position="266"/>
    </location>
</feature>
<evidence type="ECO:0000259" key="5">
    <source>
        <dbReference type="PROSITE" id="PS50850"/>
    </source>
</evidence>
<comment type="similarity">
    <text evidence="4">Belongs to the major facilitator superfamily. YfcJ family.</text>
</comment>
<feature type="transmembrane region" description="Helical" evidence="4">
    <location>
        <begin position="273"/>
        <end position="294"/>
    </location>
</feature>